<comment type="caution">
    <text evidence="4">The sequence shown here is derived from an EMBL/GenBank/DDBJ whole genome shotgun (WGS) entry which is preliminary data.</text>
</comment>
<sequence length="690" mass="77954">MSIPEITFDLFKRAVLPVVEEFSVEEAHQKLRGRGILIDEGWKEITFGVGEQEQEQEQEVEELKAKMEIEVVEIEVEKEKESIFYAPLFVGLNSIMGADSAVKFSDNPDKSLLSEGDHSHYNADVNGLLTKTTAVPPIAEGAEYECDVLMTGELKKKSTPDTVDDNNKKVLSNATHIMGADPTRRFMFGLTIDKFNVRLWFFSRGACREELGYDSIVRRVQGKNGTGPRYIFNIDGKQYITTEAITVRKAKFLLGCATRLFKVQQVLDDEGELDSEVKVIKDYWLPEDSCTELETRSAIEANIQKVNAVPNLDRSAFNRYFVKIEACEKVPVPSTTEKGQTPDSTSNFLRGQTLPSDVKRFTVSAQSSTYQRVMSVSIPASIMMESGPGRERRQETVLREATAVDLARLDRRIYTPKVHCRQLSEFAGEPLDQIMHWDIILKALESLIIALSYMHSAGFVHRDISAANVLVKDGNAKLNDLEYAKRVQPAIEPRSGSSDVKTGTLFFMPAEVIEGEYLFEPPDYVRKSKSAPSFPFRYHYIHDLESALWVFVYLLMTRWPIPGPSPSEEQQKARDEGFSKISISGRREEILNGKKRLVGLVSESMPEVFDSAWDCALEFAAVVKEKYCALQESLPIDFNNAFYPSLYSDWRRAFIRCATEGWAGVVTHRGRAKRPAEDDSEKETKKLKAT</sequence>
<gene>
    <name evidence="4" type="ORF">C8J55DRAFT_556302</name>
</gene>
<dbReference type="AlphaFoldDB" id="A0A9W9DYD3"/>
<dbReference type="InterPro" id="IPR008266">
    <property type="entry name" value="Tyr_kinase_AS"/>
</dbReference>
<dbReference type="InterPro" id="IPR011009">
    <property type="entry name" value="Kinase-like_dom_sf"/>
</dbReference>
<dbReference type="PANTHER" id="PTHR38248">
    <property type="entry name" value="FUNK1 6"/>
    <property type="match status" value="1"/>
</dbReference>
<dbReference type="Pfam" id="PF17667">
    <property type="entry name" value="Pkinase_fungal"/>
    <property type="match status" value="2"/>
</dbReference>
<feature type="coiled-coil region" evidence="1">
    <location>
        <begin position="50"/>
        <end position="80"/>
    </location>
</feature>
<evidence type="ECO:0000259" key="3">
    <source>
        <dbReference type="PROSITE" id="PS50011"/>
    </source>
</evidence>
<evidence type="ECO:0000313" key="4">
    <source>
        <dbReference type="EMBL" id="KAJ4492021.1"/>
    </source>
</evidence>
<accession>A0A9W9DYD3</accession>
<dbReference type="EMBL" id="JANVFS010000005">
    <property type="protein sequence ID" value="KAJ4492021.1"/>
    <property type="molecule type" value="Genomic_DNA"/>
</dbReference>
<dbReference type="Gene3D" id="1.10.510.10">
    <property type="entry name" value="Transferase(Phosphotransferase) domain 1"/>
    <property type="match status" value="1"/>
</dbReference>
<dbReference type="GO" id="GO:0005524">
    <property type="term" value="F:ATP binding"/>
    <property type="evidence" value="ECO:0007669"/>
    <property type="project" value="InterPro"/>
</dbReference>
<feature type="compositionally biased region" description="Basic and acidic residues" evidence="2">
    <location>
        <begin position="674"/>
        <end position="690"/>
    </location>
</feature>
<dbReference type="SMART" id="SM00220">
    <property type="entry name" value="S_TKc"/>
    <property type="match status" value="1"/>
</dbReference>
<organism evidence="4 5">
    <name type="scientific">Lentinula lateritia</name>
    <dbReference type="NCBI Taxonomy" id="40482"/>
    <lineage>
        <taxon>Eukaryota</taxon>
        <taxon>Fungi</taxon>
        <taxon>Dikarya</taxon>
        <taxon>Basidiomycota</taxon>
        <taxon>Agaricomycotina</taxon>
        <taxon>Agaricomycetes</taxon>
        <taxon>Agaricomycetidae</taxon>
        <taxon>Agaricales</taxon>
        <taxon>Marasmiineae</taxon>
        <taxon>Omphalotaceae</taxon>
        <taxon>Lentinula</taxon>
    </lineage>
</organism>
<dbReference type="InterPro" id="IPR040976">
    <property type="entry name" value="Pkinase_fungal"/>
</dbReference>
<protein>
    <recommendedName>
        <fullName evidence="3">Protein kinase domain-containing protein</fullName>
    </recommendedName>
</protein>
<dbReference type="SUPFAM" id="SSF56112">
    <property type="entry name" value="Protein kinase-like (PK-like)"/>
    <property type="match status" value="1"/>
</dbReference>
<feature type="region of interest" description="Disordered" evidence="2">
    <location>
        <begin position="668"/>
        <end position="690"/>
    </location>
</feature>
<keyword evidence="1" id="KW-0175">Coiled coil</keyword>
<reference evidence="4" key="2">
    <citation type="journal article" date="2023" name="Proc. Natl. Acad. Sci. U.S.A.">
        <title>A global phylogenomic analysis of the shiitake genus Lentinula.</title>
        <authorList>
            <person name="Sierra-Patev S."/>
            <person name="Min B."/>
            <person name="Naranjo-Ortiz M."/>
            <person name="Looney B."/>
            <person name="Konkel Z."/>
            <person name="Slot J.C."/>
            <person name="Sakamoto Y."/>
            <person name="Steenwyk J.L."/>
            <person name="Rokas A."/>
            <person name="Carro J."/>
            <person name="Camarero S."/>
            <person name="Ferreira P."/>
            <person name="Molpeceres G."/>
            <person name="Ruiz-Duenas F.J."/>
            <person name="Serrano A."/>
            <person name="Henrissat B."/>
            <person name="Drula E."/>
            <person name="Hughes K.W."/>
            <person name="Mata J.L."/>
            <person name="Ishikawa N.K."/>
            <person name="Vargas-Isla R."/>
            <person name="Ushijima S."/>
            <person name="Smith C.A."/>
            <person name="Donoghue J."/>
            <person name="Ahrendt S."/>
            <person name="Andreopoulos W."/>
            <person name="He G."/>
            <person name="LaButti K."/>
            <person name="Lipzen A."/>
            <person name="Ng V."/>
            <person name="Riley R."/>
            <person name="Sandor L."/>
            <person name="Barry K."/>
            <person name="Martinez A.T."/>
            <person name="Xiao Y."/>
            <person name="Gibbons J.G."/>
            <person name="Terashima K."/>
            <person name="Grigoriev I.V."/>
            <person name="Hibbett D."/>
        </authorList>
    </citation>
    <scope>NUCLEOTIDE SEQUENCE</scope>
    <source>
        <strain evidence="4">Sp2 HRB7682 ss15</strain>
    </source>
</reference>
<reference evidence="4" key="1">
    <citation type="submission" date="2022-08" db="EMBL/GenBank/DDBJ databases">
        <authorList>
            <consortium name="DOE Joint Genome Institute"/>
            <person name="Min B."/>
            <person name="Riley R."/>
            <person name="Sierra-Patev S."/>
            <person name="Naranjo-Ortiz M."/>
            <person name="Looney B."/>
            <person name="Konkel Z."/>
            <person name="Slot J.C."/>
            <person name="Sakamoto Y."/>
            <person name="Steenwyk J.L."/>
            <person name="Rokas A."/>
            <person name="Carro J."/>
            <person name="Camarero S."/>
            <person name="Ferreira P."/>
            <person name="Molpeceres G."/>
            <person name="Ruiz-Duenas F.J."/>
            <person name="Serrano A."/>
            <person name="Henrissat B."/>
            <person name="Drula E."/>
            <person name="Hughes K.W."/>
            <person name="Mata J.L."/>
            <person name="Ishikawa N.K."/>
            <person name="Vargas-Isla R."/>
            <person name="Ushijima S."/>
            <person name="Smith C.A."/>
            <person name="Ahrendt S."/>
            <person name="Andreopoulos W."/>
            <person name="He G."/>
            <person name="Labutti K."/>
            <person name="Lipzen A."/>
            <person name="Ng V."/>
            <person name="Sandor L."/>
            <person name="Barry K."/>
            <person name="Martinez A.T."/>
            <person name="Xiao Y."/>
            <person name="Gibbons J.G."/>
            <person name="Terashima K."/>
            <person name="Hibbett D.S."/>
            <person name="Grigoriev I.V."/>
        </authorList>
    </citation>
    <scope>NUCLEOTIDE SEQUENCE</scope>
    <source>
        <strain evidence="4">Sp2 HRB7682 ss15</strain>
    </source>
</reference>
<proteinExistence type="predicted"/>
<dbReference type="PANTHER" id="PTHR38248:SF2">
    <property type="entry name" value="FUNK1 11"/>
    <property type="match status" value="1"/>
</dbReference>
<dbReference type="GO" id="GO:0004672">
    <property type="term" value="F:protein kinase activity"/>
    <property type="evidence" value="ECO:0007669"/>
    <property type="project" value="InterPro"/>
</dbReference>
<evidence type="ECO:0000256" key="1">
    <source>
        <dbReference type="SAM" id="Coils"/>
    </source>
</evidence>
<dbReference type="Proteomes" id="UP001150238">
    <property type="component" value="Unassembled WGS sequence"/>
</dbReference>
<name>A0A9W9DYD3_9AGAR</name>
<evidence type="ECO:0000313" key="5">
    <source>
        <dbReference type="Proteomes" id="UP001150238"/>
    </source>
</evidence>
<dbReference type="InterPro" id="IPR000719">
    <property type="entry name" value="Prot_kinase_dom"/>
</dbReference>
<dbReference type="PROSITE" id="PS00109">
    <property type="entry name" value="PROTEIN_KINASE_TYR"/>
    <property type="match status" value="1"/>
</dbReference>
<feature type="domain" description="Protein kinase" evidence="3">
    <location>
        <begin position="306"/>
        <end position="690"/>
    </location>
</feature>
<evidence type="ECO:0000256" key="2">
    <source>
        <dbReference type="SAM" id="MobiDB-lite"/>
    </source>
</evidence>
<dbReference type="PROSITE" id="PS50011">
    <property type="entry name" value="PROTEIN_KINASE_DOM"/>
    <property type="match status" value="1"/>
</dbReference>